<gene>
    <name evidence="2" type="ORF">ENW50_10720</name>
</gene>
<evidence type="ECO:0000256" key="1">
    <source>
        <dbReference type="SAM" id="Phobius"/>
    </source>
</evidence>
<sequence>MHALKPAAATAEIVYLIQLAATLFMTGVIWFVQVVHYPLFGRVGESSFCDYEQAHTVRTGWVVGPPMLLELASAVMALRLRPEWFSAEAAWVGLGLLAVIWLSTALLQVPLHGRLVERFAESDAARLTATNWIRTVCWTLRSLVLLICLAARLR</sequence>
<evidence type="ECO:0000313" key="2">
    <source>
        <dbReference type="EMBL" id="HGY95137.1"/>
    </source>
</evidence>
<feature type="transmembrane region" description="Helical" evidence="1">
    <location>
        <begin position="12"/>
        <end position="39"/>
    </location>
</feature>
<dbReference type="AlphaFoldDB" id="A0A7V4XU16"/>
<name>A0A7V4XU16_9BACT</name>
<accession>A0A7V4XU16</accession>
<organism evidence="2">
    <name type="scientific">Acidobacterium capsulatum</name>
    <dbReference type="NCBI Taxonomy" id="33075"/>
    <lineage>
        <taxon>Bacteria</taxon>
        <taxon>Pseudomonadati</taxon>
        <taxon>Acidobacteriota</taxon>
        <taxon>Terriglobia</taxon>
        <taxon>Terriglobales</taxon>
        <taxon>Acidobacteriaceae</taxon>
        <taxon>Acidobacterium</taxon>
    </lineage>
</organism>
<proteinExistence type="predicted"/>
<protein>
    <recommendedName>
        <fullName evidence="3">DUF1772 domain-containing protein</fullName>
    </recommendedName>
</protein>
<feature type="transmembrane region" description="Helical" evidence="1">
    <location>
        <begin position="90"/>
        <end position="111"/>
    </location>
</feature>
<comment type="caution">
    <text evidence="2">The sequence shown here is derived from an EMBL/GenBank/DDBJ whole genome shotgun (WGS) entry which is preliminary data.</text>
</comment>
<keyword evidence="1" id="KW-1133">Transmembrane helix</keyword>
<keyword evidence="1" id="KW-0812">Transmembrane</keyword>
<evidence type="ECO:0008006" key="3">
    <source>
        <dbReference type="Google" id="ProtNLM"/>
    </source>
</evidence>
<keyword evidence="1" id="KW-0472">Membrane</keyword>
<dbReference type="EMBL" id="DTKL01000067">
    <property type="protein sequence ID" value="HGY95137.1"/>
    <property type="molecule type" value="Genomic_DNA"/>
</dbReference>
<reference evidence="2" key="1">
    <citation type="journal article" date="2020" name="mSystems">
        <title>Genome- and Community-Level Interaction Insights into Carbon Utilization and Element Cycling Functions of Hydrothermarchaeota in Hydrothermal Sediment.</title>
        <authorList>
            <person name="Zhou Z."/>
            <person name="Liu Y."/>
            <person name="Xu W."/>
            <person name="Pan J."/>
            <person name="Luo Z.H."/>
            <person name="Li M."/>
        </authorList>
    </citation>
    <scope>NUCLEOTIDE SEQUENCE [LARGE SCALE GENOMIC DNA]</scope>
    <source>
        <strain evidence="2">SpSt-855</strain>
    </source>
</reference>